<accession>A0AB34K3G4</accession>
<comment type="caution">
    <text evidence="1">The sequence shown here is derived from an EMBL/GenBank/DDBJ whole genome shotgun (WGS) entry which is preliminary data.</text>
</comment>
<dbReference type="AlphaFoldDB" id="A0AB34K3G4"/>
<gene>
    <name evidence="1" type="ORF">AB1Y20_009304</name>
</gene>
<sequence>MLAIASTALTRVNECVVQLASGLRHAHLLNGCNVAFIAAWCDAHQWPDVAFVHRFVLGFPVVGDIPDSGLFRPCFRPATAPADLFSADNNRRWTDAVVRRVVGLASSKSAKDVEVVRAVWERTRAEACKGYVQGPYACAQADLYEPIGIRVLTSRMEFQVHGDGLADGGPAISGVLFQRELENGNTQRI</sequence>
<reference evidence="1 2" key="1">
    <citation type="journal article" date="2024" name="Science">
        <title>Giant polyketide synthase enzymes in the biosynthesis of giant marine polyether toxins.</title>
        <authorList>
            <person name="Fallon T.R."/>
            <person name="Shende V.V."/>
            <person name="Wierzbicki I.H."/>
            <person name="Pendleton A.L."/>
            <person name="Watervoot N.F."/>
            <person name="Auber R.P."/>
            <person name="Gonzalez D.J."/>
            <person name="Wisecaver J.H."/>
            <person name="Moore B.S."/>
        </authorList>
    </citation>
    <scope>NUCLEOTIDE SEQUENCE [LARGE SCALE GENOMIC DNA]</scope>
    <source>
        <strain evidence="1 2">12B1</strain>
    </source>
</reference>
<organism evidence="1 2">
    <name type="scientific">Prymnesium parvum</name>
    <name type="common">Toxic golden alga</name>
    <dbReference type="NCBI Taxonomy" id="97485"/>
    <lineage>
        <taxon>Eukaryota</taxon>
        <taxon>Haptista</taxon>
        <taxon>Haptophyta</taxon>
        <taxon>Prymnesiophyceae</taxon>
        <taxon>Prymnesiales</taxon>
        <taxon>Prymnesiaceae</taxon>
        <taxon>Prymnesium</taxon>
    </lineage>
</organism>
<keyword evidence="2" id="KW-1185">Reference proteome</keyword>
<dbReference type="EMBL" id="JBGBPQ010000002">
    <property type="protein sequence ID" value="KAL1527932.1"/>
    <property type="molecule type" value="Genomic_DNA"/>
</dbReference>
<dbReference type="Proteomes" id="UP001515480">
    <property type="component" value="Unassembled WGS sequence"/>
</dbReference>
<name>A0AB34K3G4_PRYPA</name>
<proteinExistence type="predicted"/>
<protein>
    <submittedName>
        <fullName evidence="1">Uncharacterized protein</fullName>
    </submittedName>
</protein>
<evidence type="ECO:0000313" key="2">
    <source>
        <dbReference type="Proteomes" id="UP001515480"/>
    </source>
</evidence>
<evidence type="ECO:0000313" key="1">
    <source>
        <dbReference type="EMBL" id="KAL1527932.1"/>
    </source>
</evidence>